<organism evidence="13 15">
    <name type="scientific">Plasmodium knowlesi (strain H)</name>
    <dbReference type="NCBI Taxonomy" id="5851"/>
    <lineage>
        <taxon>Eukaryota</taxon>
        <taxon>Sar</taxon>
        <taxon>Alveolata</taxon>
        <taxon>Apicomplexa</taxon>
        <taxon>Aconoidasida</taxon>
        <taxon>Haemosporida</taxon>
        <taxon>Plasmodiidae</taxon>
        <taxon>Plasmodium</taxon>
        <taxon>Plasmodium (Plasmodium)</taxon>
    </lineage>
</organism>
<keyword evidence="8 10" id="KW-0238">DNA-binding</keyword>
<evidence type="ECO:0000256" key="9">
    <source>
        <dbReference type="ARBA" id="ARBA00023235"/>
    </source>
</evidence>
<comment type="cofactor">
    <cofactor evidence="2">
        <name>Mg(2+)</name>
        <dbReference type="ChEBI" id="CHEBI:18420"/>
    </cofactor>
</comment>
<protein>
    <recommendedName>
        <fullName evidence="4">DNA topoisomerase (ATP-hydrolyzing)</fullName>
        <ecNumber evidence="4">5.6.2.2</ecNumber>
    </recommendedName>
</protein>
<dbReference type="Gene3D" id="1.10.10.10">
    <property type="entry name" value="Winged helix-like DNA-binding domain superfamily/Winged helix DNA-binding domain"/>
    <property type="match status" value="1"/>
</dbReference>
<evidence type="ECO:0000256" key="1">
    <source>
        <dbReference type="ARBA" id="ARBA00000185"/>
    </source>
</evidence>
<feature type="active site" description="O-(5'-phospho-DNA)-tyrosine intermediate" evidence="10">
    <location>
        <position position="81"/>
    </location>
</feature>
<evidence type="ECO:0000256" key="10">
    <source>
        <dbReference type="PROSITE-ProRule" id="PRU01385"/>
    </source>
</evidence>
<dbReference type="GO" id="GO:0042138">
    <property type="term" value="P:meiotic DNA double-strand break formation"/>
    <property type="evidence" value="ECO:0007669"/>
    <property type="project" value="TreeGrafter"/>
</dbReference>
<reference evidence="13" key="2">
    <citation type="submission" date="2016-05" db="EMBL/GenBank/DDBJ databases">
        <authorList>
            <person name="Lavstsen T."/>
            <person name="Jespersen J.S."/>
        </authorList>
    </citation>
    <scope>NUCLEOTIDE SEQUENCE [LARGE SCALE GENOMIC DNA]</scope>
</reference>
<keyword evidence="6" id="KW-0460">Magnesium</keyword>
<feature type="domain" description="Spo11/DNA topoisomerase VI subunit A N-terminal" evidence="11">
    <location>
        <begin position="54"/>
        <end position="113"/>
    </location>
</feature>
<evidence type="ECO:0000256" key="2">
    <source>
        <dbReference type="ARBA" id="ARBA00001946"/>
    </source>
</evidence>
<evidence type="ECO:0000256" key="5">
    <source>
        <dbReference type="ARBA" id="ARBA00022723"/>
    </source>
</evidence>
<dbReference type="GO" id="GO:0000706">
    <property type="term" value="P:meiotic DNA double-strand break processing"/>
    <property type="evidence" value="ECO:0007669"/>
    <property type="project" value="TreeGrafter"/>
</dbReference>
<dbReference type="InterPro" id="IPR002815">
    <property type="entry name" value="Spo11/TopoVI_A"/>
</dbReference>
<dbReference type="GO" id="GO:0003918">
    <property type="term" value="F:DNA topoisomerase type II (double strand cut, ATP-hydrolyzing) activity"/>
    <property type="evidence" value="ECO:0007669"/>
    <property type="project" value="UniProtKB-UniRule"/>
</dbReference>
<dbReference type="PANTHER" id="PTHR10848">
    <property type="entry name" value="MEIOTIC RECOMBINATION PROTEIN SPO11"/>
    <property type="match status" value="1"/>
</dbReference>
<dbReference type="EMBL" id="CWHQ02000009">
    <property type="protein sequence ID" value="SBO23928.1"/>
    <property type="molecule type" value="Genomic_DNA"/>
</dbReference>
<dbReference type="InterPro" id="IPR036078">
    <property type="entry name" value="Spo11/TopoVI_A_sf"/>
</dbReference>
<evidence type="ECO:0000256" key="3">
    <source>
        <dbReference type="ARBA" id="ARBA00006559"/>
    </source>
</evidence>
<keyword evidence="9 10" id="KW-0413">Isomerase</keyword>
<dbReference type="InterPro" id="IPR013049">
    <property type="entry name" value="Spo11/TopoVI_A_N"/>
</dbReference>
<dbReference type="PRINTS" id="PR01550">
    <property type="entry name" value="TOP6AFAMILY"/>
</dbReference>
<evidence type="ECO:0000256" key="4">
    <source>
        <dbReference type="ARBA" id="ARBA00012895"/>
    </source>
</evidence>
<dbReference type="InterPro" id="IPR036388">
    <property type="entry name" value="WH-like_DNA-bd_sf"/>
</dbReference>
<dbReference type="Proteomes" id="UP000182142">
    <property type="component" value="Unassembled WGS sequence"/>
</dbReference>
<reference evidence="15 16" key="1">
    <citation type="submission" date="2016-05" db="EMBL/GenBank/DDBJ databases">
        <authorList>
            <person name="Sharaf H."/>
        </authorList>
    </citation>
    <scope>NUCLEOTIDE SEQUENCE [LARGE SCALE GENOMIC DNA]</scope>
    <source>
        <strain evidence="15 16">H</strain>
    </source>
</reference>
<dbReference type="Gene3D" id="3.40.1360.10">
    <property type="match status" value="1"/>
</dbReference>
<dbReference type="Proteomes" id="UP000182128">
    <property type="component" value="Unassembled WGS sequence"/>
</dbReference>
<dbReference type="SUPFAM" id="SSF56726">
    <property type="entry name" value="DNA topoisomerase IV, alpha subunit"/>
    <property type="match status" value="1"/>
</dbReference>
<evidence type="ECO:0000256" key="6">
    <source>
        <dbReference type="ARBA" id="ARBA00022842"/>
    </source>
</evidence>
<dbReference type="GO" id="GO:0007131">
    <property type="term" value="P:reciprocal meiotic recombination"/>
    <property type="evidence" value="ECO:0007669"/>
    <property type="project" value="TreeGrafter"/>
</dbReference>
<proteinExistence type="inferred from homology"/>
<dbReference type="PROSITE" id="PS52041">
    <property type="entry name" value="TOPO_IIB"/>
    <property type="match status" value="1"/>
</dbReference>
<gene>
    <name evidence="13" type="ORF">PKNA1_C2_0612000</name>
    <name evidence="14" type="ORF">PKNA1_H1_0612000</name>
</gene>
<dbReference type="InterPro" id="IPR034136">
    <property type="entry name" value="TOPRIM_Topo6A/Spo11"/>
</dbReference>
<evidence type="ECO:0000256" key="8">
    <source>
        <dbReference type="ARBA" id="ARBA00023125"/>
    </source>
</evidence>
<evidence type="ECO:0000259" key="11">
    <source>
        <dbReference type="Pfam" id="PF04406"/>
    </source>
</evidence>
<evidence type="ECO:0000313" key="13">
    <source>
        <dbReference type="EMBL" id="SBO23928.1"/>
    </source>
</evidence>
<comment type="similarity">
    <text evidence="3 10">Belongs to the TOP6A family.</text>
</comment>
<evidence type="ECO:0000259" key="12">
    <source>
        <dbReference type="Pfam" id="PF21180"/>
    </source>
</evidence>
<feature type="domain" description="Topoisomerase 6 subunit A/Spo11 TOPRIM" evidence="12">
    <location>
        <begin position="140"/>
        <end position="305"/>
    </location>
</feature>
<dbReference type="EC" id="5.6.2.2" evidence="4"/>
<accession>A0A1A7VPC5</accession>
<name>A0A1A7VPC5_PLAKH</name>
<dbReference type="GO" id="GO:0003677">
    <property type="term" value="F:DNA binding"/>
    <property type="evidence" value="ECO:0007669"/>
    <property type="project" value="UniProtKB-UniRule"/>
</dbReference>
<evidence type="ECO:0000313" key="16">
    <source>
        <dbReference type="Proteomes" id="UP000182142"/>
    </source>
</evidence>
<dbReference type="Pfam" id="PF04406">
    <property type="entry name" value="TP6A_N"/>
    <property type="match status" value="1"/>
</dbReference>
<dbReference type="Pfam" id="PF21180">
    <property type="entry name" value="TOP6A-Spo11_Toprim"/>
    <property type="match status" value="1"/>
</dbReference>
<comment type="catalytic activity">
    <reaction evidence="1 10">
        <text>ATP-dependent breakage, passage and rejoining of double-stranded DNA.</text>
        <dbReference type="EC" id="5.6.2.2"/>
    </reaction>
</comment>
<dbReference type="GO" id="GO:0046872">
    <property type="term" value="F:metal ion binding"/>
    <property type="evidence" value="ECO:0007669"/>
    <property type="project" value="UniProtKB-KW"/>
</dbReference>
<dbReference type="GO" id="GO:0005524">
    <property type="term" value="F:ATP binding"/>
    <property type="evidence" value="ECO:0007669"/>
    <property type="project" value="InterPro"/>
</dbReference>
<dbReference type="AlphaFoldDB" id="A0A1A7VPC5"/>
<keyword evidence="7 10" id="KW-0799">Topoisomerase</keyword>
<evidence type="ECO:0000256" key="7">
    <source>
        <dbReference type="ARBA" id="ARBA00023029"/>
    </source>
</evidence>
<keyword evidence="5" id="KW-0479">Metal-binding</keyword>
<dbReference type="PANTHER" id="PTHR10848:SF0">
    <property type="entry name" value="MEIOTIC RECOMBINATION PROTEIN SPO11"/>
    <property type="match status" value="1"/>
</dbReference>
<evidence type="ECO:0000313" key="15">
    <source>
        <dbReference type="Proteomes" id="UP000182128"/>
    </source>
</evidence>
<evidence type="ECO:0000313" key="14">
    <source>
        <dbReference type="EMBL" id="SBO25847.1"/>
    </source>
</evidence>
<dbReference type="GO" id="GO:0000228">
    <property type="term" value="C:nuclear chromosome"/>
    <property type="evidence" value="ECO:0007669"/>
    <property type="project" value="TreeGrafter"/>
</dbReference>
<dbReference type="EMBL" id="CWHR02000008">
    <property type="protein sequence ID" value="SBO25847.1"/>
    <property type="molecule type" value="Genomic_DNA"/>
</dbReference>
<sequence>MGRHGVEKGRIFEEIEDFVLHVMSWLLSFDVDIFKANSEKQYPRCLLNRRLVGLCRTVSVVQLVNDMVIQDKSCTQRGIYYKLYNLFSEQCQANRHILHVCHILGFPRASLNVYASEKENGLMINDSLLNVDHVESQANYILVVEKYSLYQKLCEKEIWNILPCILITGKGVPDFSTRKIICELVELFQLECVYVGDYDPYGFRIYLSYKEGCKTNEDDIFACTNMRWIGMNSQDIELIPKEALLPLSMRDKNVLRNMLNGHNLKCSAKVRTEITQMEKLSKKFEIEAMESLGTDFFIREYLIRRVMRREWAS</sequence>
<dbReference type="CDD" id="cd00223">
    <property type="entry name" value="TOPRIM_TopoIIB_SPO"/>
    <property type="match status" value="1"/>
</dbReference>